<feature type="transmembrane region" description="Helical" evidence="7">
    <location>
        <begin position="79"/>
        <end position="101"/>
    </location>
</feature>
<dbReference type="STRING" id="400092.PKOR_06435"/>
<dbReference type="HOGENOM" id="CLU_055068_9_1_10"/>
<feature type="domain" description="Peptidase S54 rhomboid" evidence="8">
    <location>
        <begin position="39"/>
        <end position="191"/>
    </location>
</feature>
<sequence length="207" mass="23682">MSVTVILIIITVGISLYAWQNQDLMHKWIFQPYAVQRDNSWYRFLTSGFLHADFTHLLFNMFTLFFFGDVVEYVFTSAYGPITGILLYLLVYLGGIIVSDIPTYFKHRNDPPYRALGASGGVASIVFASILFFPTLDICLFAFLCLPGFIFGILYMMYSYFSGKRMGDNINHDAHLYGALYGFLLSLLLVPSALPNFFNQIANWRMF</sequence>
<dbReference type="InterPro" id="IPR050925">
    <property type="entry name" value="Rhomboid_protease_S54"/>
</dbReference>
<organism evidence="9 10">
    <name type="scientific">Pontibacter korlensis</name>
    <dbReference type="NCBI Taxonomy" id="400092"/>
    <lineage>
        <taxon>Bacteria</taxon>
        <taxon>Pseudomonadati</taxon>
        <taxon>Bacteroidota</taxon>
        <taxon>Cytophagia</taxon>
        <taxon>Cytophagales</taxon>
        <taxon>Hymenobacteraceae</taxon>
        <taxon>Pontibacter</taxon>
    </lineage>
</organism>
<dbReference type="RefSeq" id="WP_046309804.1">
    <property type="nucleotide sequence ID" value="NZ_CBCSCY010000001.1"/>
</dbReference>
<feature type="transmembrane region" description="Helical" evidence="7">
    <location>
        <begin position="140"/>
        <end position="158"/>
    </location>
</feature>
<dbReference type="KEGG" id="pko:PKOR_06435"/>
<dbReference type="PANTHER" id="PTHR43731">
    <property type="entry name" value="RHOMBOID PROTEASE"/>
    <property type="match status" value="1"/>
</dbReference>
<dbReference type="GO" id="GO:0016020">
    <property type="term" value="C:membrane"/>
    <property type="evidence" value="ECO:0007669"/>
    <property type="project" value="UniProtKB-SubCell"/>
</dbReference>
<evidence type="ECO:0000256" key="2">
    <source>
        <dbReference type="ARBA" id="ARBA00009045"/>
    </source>
</evidence>
<name>A0A0E3ZD23_9BACT</name>
<feature type="transmembrane region" description="Helical" evidence="7">
    <location>
        <begin position="42"/>
        <end position="67"/>
    </location>
</feature>
<evidence type="ECO:0000256" key="1">
    <source>
        <dbReference type="ARBA" id="ARBA00004141"/>
    </source>
</evidence>
<evidence type="ECO:0000313" key="10">
    <source>
        <dbReference type="Proteomes" id="UP000033109"/>
    </source>
</evidence>
<evidence type="ECO:0000256" key="3">
    <source>
        <dbReference type="ARBA" id="ARBA00022692"/>
    </source>
</evidence>
<dbReference type="InterPro" id="IPR022764">
    <property type="entry name" value="Peptidase_S54_rhomboid_dom"/>
</dbReference>
<reference evidence="9 10" key="1">
    <citation type="journal article" date="2015" name="Sci. Rep.">
        <title>Unraveling adaptation of Pontibacter korlensis to radiation and infertility in desert through complete genome and comparative transcriptomic analysis.</title>
        <authorList>
            <person name="Dai J."/>
            <person name="Dai W."/>
            <person name="Qiu C."/>
            <person name="Yang Z."/>
            <person name="Zhang Y."/>
            <person name="Zhou M."/>
            <person name="Zhang L."/>
            <person name="Fang C."/>
            <person name="Gao Q."/>
            <person name="Yang Q."/>
            <person name="Li X."/>
            <person name="Wang Z."/>
            <person name="Wang Z."/>
            <person name="Jia Z."/>
            <person name="Chen X."/>
        </authorList>
    </citation>
    <scope>NUCLEOTIDE SEQUENCE [LARGE SCALE GENOMIC DNA]</scope>
    <source>
        <strain evidence="9 10">X14-1T</strain>
    </source>
</reference>
<dbReference type="Pfam" id="PF01694">
    <property type="entry name" value="Rhomboid"/>
    <property type="match status" value="1"/>
</dbReference>
<comment type="similarity">
    <text evidence="2">Belongs to the peptidase S54 family.</text>
</comment>
<dbReference type="GO" id="GO:0006508">
    <property type="term" value="P:proteolysis"/>
    <property type="evidence" value="ECO:0007669"/>
    <property type="project" value="UniProtKB-KW"/>
</dbReference>
<evidence type="ECO:0000313" key="9">
    <source>
        <dbReference type="EMBL" id="AKD02829.1"/>
    </source>
</evidence>
<gene>
    <name evidence="9" type="ORF">PKOR_06435</name>
</gene>
<evidence type="ECO:0000259" key="8">
    <source>
        <dbReference type="Pfam" id="PF01694"/>
    </source>
</evidence>
<keyword evidence="10" id="KW-1185">Reference proteome</keyword>
<evidence type="ECO:0000256" key="6">
    <source>
        <dbReference type="ARBA" id="ARBA00023136"/>
    </source>
</evidence>
<evidence type="ECO:0000256" key="7">
    <source>
        <dbReference type="SAM" id="Phobius"/>
    </source>
</evidence>
<dbReference type="OrthoDB" id="9807874at2"/>
<proteinExistence type="inferred from homology"/>
<accession>A0A0E3ZD23</accession>
<comment type="subcellular location">
    <subcellularLocation>
        <location evidence="1">Membrane</location>
        <topology evidence="1">Multi-pass membrane protein</topology>
    </subcellularLocation>
</comment>
<dbReference type="PATRIC" id="fig|400092.3.peg.1437"/>
<evidence type="ECO:0000256" key="5">
    <source>
        <dbReference type="ARBA" id="ARBA00022989"/>
    </source>
</evidence>
<protein>
    <submittedName>
        <fullName evidence="9">Protease</fullName>
    </submittedName>
</protein>
<keyword evidence="9" id="KW-0645">Protease</keyword>
<dbReference type="PANTHER" id="PTHR43731:SF14">
    <property type="entry name" value="PRESENILIN-ASSOCIATED RHOMBOID-LIKE PROTEIN, MITOCHONDRIAL"/>
    <property type="match status" value="1"/>
</dbReference>
<feature type="transmembrane region" description="Helical" evidence="7">
    <location>
        <begin position="113"/>
        <end position="133"/>
    </location>
</feature>
<dbReference type="Gene3D" id="1.20.1540.10">
    <property type="entry name" value="Rhomboid-like"/>
    <property type="match status" value="1"/>
</dbReference>
<dbReference type="GO" id="GO:0004252">
    <property type="term" value="F:serine-type endopeptidase activity"/>
    <property type="evidence" value="ECO:0007669"/>
    <property type="project" value="InterPro"/>
</dbReference>
<dbReference type="AlphaFoldDB" id="A0A0E3ZD23"/>
<keyword evidence="4" id="KW-0378">Hydrolase</keyword>
<keyword evidence="5 7" id="KW-1133">Transmembrane helix</keyword>
<dbReference type="SUPFAM" id="SSF144091">
    <property type="entry name" value="Rhomboid-like"/>
    <property type="match status" value="1"/>
</dbReference>
<feature type="transmembrane region" description="Helical" evidence="7">
    <location>
        <begin position="178"/>
        <end position="198"/>
    </location>
</feature>
<evidence type="ECO:0000256" key="4">
    <source>
        <dbReference type="ARBA" id="ARBA00022801"/>
    </source>
</evidence>
<keyword evidence="3 7" id="KW-0812">Transmembrane</keyword>
<dbReference type="InterPro" id="IPR035952">
    <property type="entry name" value="Rhomboid-like_sf"/>
</dbReference>
<dbReference type="Proteomes" id="UP000033109">
    <property type="component" value="Chromosome"/>
</dbReference>
<keyword evidence="6 7" id="KW-0472">Membrane</keyword>
<dbReference type="EMBL" id="CP009621">
    <property type="protein sequence ID" value="AKD02829.1"/>
    <property type="molecule type" value="Genomic_DNA"/>
</dbReference>